<dbReference type="OMA" id="PSHYARM"/>
<dbReference type="EMBL" id="CM002871">
    <property type="protein sequence ID" value="KFK39578.1"/>
    <property type="molecule type" value="Genomic_DNA"/>
</dbReference>
<dbReference type="PROSITE" id="PS51477">
    <property type="entry name" value="PAH"/>
    <property type="match status" value="2"/>
</dbReference>
<dbReference type="SUPFAM" id="SSF47762">
    <property type="entry name" value="PAH2 domain"/>
    <property type="match status" value="1"/>
</dbReference>
<name>A0A087HBS6_ARAAL</name>
<gene>
    <name evidence="5" type="ordered locus">AALP_Aa3g262500</name>
</gene>
<dbReference type="Proteomes" id="UP000029120">
    <property type="component" value="Chromosome 3"/>
</dbReference>
<dbReference type="Pfam" id="PF02671">
    <property type="entry name" value="PAH"/>
    <property type="match status" value="1"/>
</dbReference>
<evidence type="ECO:0000256" key="2">
    <source>
        <dbReference type="ARBA" id="ARBA00023242"/>
    </source>
</evidence>
<keyword evidence="6" id="KW-1185">Reference proteome</keyword>
<comment type="subcellular location">
    <subcellularLocation>
        <location evidence="1 3">Nucleus</location>
    </subcellularLocation>
</comment>
<proteinExistence type="predicted"/>
<evidence type="ECO:0000313" key="6">
    <source>
        <dbReference type="Proteomes" id="UP000029120"/>
    </source>
</evidence>
<protein>
    <recommendedName>
        <fullName evidence="7">Histone deacetylase interacting domain-containing protein</fullName>
    </recommendedName>
</protein>
<dbReference type="InterPro" id="IPR003822">
    <property type="entry name" value="PAH"/>
</dbReference>
<feature type="region of interest" description="Disordered" evidence="4">
    <location>
        <begin position="320"/>
        <end position="343"/>
    </location>
</feature>
<dbReference type="OrthoDB" id="1054225at2759"/>
<dbReference type="Gramene" id="KFK39578">
    <property type="protein sequence ID" value="KFK39578"/>
    <property type="gene ID" value="AALP_AA3G262500"/>
</dbReference>
<accession>A0A087HBS6</accession>
<dbReference type="Gene3D" id="1.20.1160.11">
    <property type="entry name" value="Paired amphipathic helix"/>
    <property type="match status" value="1"/>
</dbReference>
<evidence type="ECO:0000313" key="5">
    <source>
        <dbReference type="EMBL" id="KFK39578.1"/>
    </source>
</evidence>
<feature type="compositionally biased region" description="Basic residues" evidence="4">
    <location>
        <begin position="329"/>
        <end position="343"/>
    </location>
</feature>
<evidence type="ECO:0000256" key="3">
    <source>
        <dbReference type="PROSITE-ProRule" id="PRU00810"/>
    </source>
</evidence>
<feature type="region of interest" description="Disordered" evidence="4">
    <location>
        <begin position="1"/>
        <end position="22"/>
    </location>
</feature>
<keyword evidence="2 3" id="KW-0539">Nucleus</keyword>
<organism evidence="5 6">
    <name type="scientific">Arabis alpina</name>
    <name type="common">Alpine rock-cress</name>
    <dbReference type="NCBI Taxonomy" id="50452"/>
    <lineage>
        <taxon>Eukaryota</taxon>
        <taxon>Viridiplantae</taxon>
        <taxon>Streptophyta</taxon>
        <taxon>Embryophyta</taxon>
        <taxon>Tracheophyta</taxon>
        <taxon>Spermatophyta</taxon>
        <taxon>Magnoliopsida</taxon>
        <taxon>eudicotyledons</taxon>
        <taxon>Gunneridae</taxon>
        <taxon>Pentapetalae</taxon>
        <taxon>rosids</taxon>
        <taxon>malvids</taxon>
        <taxon>Brassicales</taxon>
        <taxon>Brassicaceae</taxon>
        <taxon>Arabideae</taxon>
        <taxon>Arabis</taxon>
    </lineage>
</organism>
<evidence type="ECO:0000256" key="1">
    <source>
        <dbReference type="ARBA" id="ARBA00004123"/>
    </source>
</evidence>
<dbReference type="GO" id="GO:0005634">
    <property type="term" value="C:nucleus"/>
    <property type="evidence" value="ECO:0007669"/>
    <property type="project" value="UniProtKB-SubCell"/>
</dbReference>
<dbReference type="GO" id="GO:0006355">
    <property type="term" value="P:regulation of DNA-templated transcription"/>
    <property type="evidence" value="ECO:0007669"/>
    <property type="project" value="InterPro"/>
</dbReference>
<evidence type="ECO:0008006" key="7">
    <source>
        <dbReference type="Google" id="ProtNLM"/>
    </source>
</evidence>
<sequence>MRTRRRPLMNQGRDFYQTPKDTSEEEIQRGCDFVKRLKTMDDKRIFDQYVDAMKSYQSGSLSSTDLKNRIVSILGNHEGLVEEFHQLLSDLASRGGRNSNKAKTQSAESDRARTVKFLNKVKALDKSLYEEFLNAFRSPGGLGVLVKNCDVVLRDHPLLKEEFITYLIDSRLLKLKHDVKATYIPIPEDKQKIIAEWEQVTPSYYVRPEAEEESSSDGVLSDIFMTMGNFDPGRVVQREELPSHYARMNNLEDDLYKEDMFLETLTSVIEYGKDALREKPPVGFDKVIKRYYGAKEMPEMFKTDPKLAVRGILHRLESMEREMRETKESKKKRRSSRVARRKL</sequence>
<dbReference type="InterPro" id="IPR036600">
    <property type="entry name" value="PAH_sf"/>
</dbReference>
<reference evidence="6" key="1">
    <citation type="journal article" date="2015" name="Nat. Plants">
        <title>Genome expansion of Arabis alpina linked with retrotransposition and reduced symmetric DNA methylation.</title>
        <authorList>
            <person name="Willing E.M."/>
            <person name="Rawat V."/>
            <person name="Mandakova T."/>
            <person name="Maumus F."/>
            <person name="James G.V."/>
            <person name="Nordstroem K.J."/>
            <person name="Becker C."/>
            <person name="Warthmann N."/>
            <person name="Chica C."/>
            <person name="Szarzynska B."/>
            <person name="Zytnicki M."/>
            <person name="Albani M.C."/>
            <person name="Kiefer C."/>
            <person name="Bergonzi S."/>
            <person name="Castaings L."/>
            <person name="Mateos J.L."/>
            <person name="Berns M.C."/>
            <person name="Bujdoso N."/>
            <person name="Piofczyk T."/>
            <person name="de Lorenzo L."/>
            <person name="Barrero-Sicilia C."/>
            <person name="Mateos I."/>
            <person name="Piednoel M."/>
            <person name="Hagmann J."/>
            <person name="Chen-Min-Tao R."/>
            <person name="Iglesias-Fernandez R."/>
            <person name="Schuster S.C."/>
            <person name="Alonso-Blanco C."/>
            <person name="Roudier F."/>
            <person name="Carbonero P."/>
            <person name="Paz-Ares J."/>
            <person name="Davis S.J."/>
            <person name="Pecinka A."/>
            <person name="Quesneville H."/>
            <person name="Colot V."/>
            <person name="Lysak M.A."/>
            <person name="Weigel D."/>
            <person name="Coupland G."/>
            <person name="Schneeberger K."/>
        </authorList>
    </citation>
    <scope>NUCLEOTIDE SEQUENCE [LARGE SCALE GENOMIC DNA]</scope>
    <source>
        <strain evidence="6">cv. Pajares</strain>
    </source>
</reference>
<dbReference type="AlphaFoldDB" id="A0A087HBS6"/>
<evidence type="ECO:0000256" key="4">
    <source>
        <dbReference type="SAM" id="MobiDB-lite"/>
    </source>
</evidence>